<evidence type="ECO:0000259" key="1">
    <source>
        <dbReference type="Pfam" id="PF00156"/>
    </source>
</evidence>
<dbReference type="HOGENOM" id="CLU_083583_0_0_0"/>
<proteinExistence type="predicted"/>
<dbReference type="KEGG" id="saf:SULAZ_1382"/>
<protein>
    <submittedName>
        <fullName evidence="2">Phosphoribosyltransferase</fullName>
    </submittedName>
</protein>
<dbReference type="eggNOG" id="COG1926">
    <property type="taxonomic scope" value="Bacteria"/>
</dbReference>
<dbReference type="RefSeq" id="WP_012673929.1">
    <property type="nucleotide sequence ID" value="NC_012438.1"/>
</dbReference>
<dbReference type="STRING" id="204536.SULAZ_1382"/>
<feature type="domain" description="Phosphoribosyltransferase" evidence="1">
    <location>
        <begin position="13"/>
        <end position="194"/>
    </location>
</feature>
<keyword evidence="2" id="KW-0328">Glycosyltransferase</keyword>
<reference evidence="2 3" key="1">
    <citation type="journal article" date="2009" name="J. Bacteriol.">
        <title>Complete and draft genome sequences of six members of the Aquificales.</title>
        <authorList>
            <person name="Reysenbach A.L."/>
            <person name="Hamamura N."/>
            <person name="Podar M."/>
            <person name="Griffiths E."/>
            <person name="Ferreira S."/>
            <person name="Hochstein R."/>
            <person name="Heidelberg J."/>
            <person name="Johnson J."/>
            <person name="Mead D."/>
            <person name="Pohorille A."/>
            <person name="Sarmiento M."/>
            <person name="Schweighofer K."/>
            <person name="Seshadri R."/>
            <person name="Voytek M.A."/>
        </authorList>
    </citation>
    <scope>NUCLEOTIDE SEQUENCE [LARGE SCALE GENOMIC DNA]</scope>
    <source>
        <strain evidence="3">Az-Fu1 / DSM 15241 / OCM 825</strain>
    </source>
</reference>
<dbReference type="CDD" id="cd06223">
    <property type="entry name" value="PRTases_typeI"/>
    <property type="match status" value="1"/>
</dbReference>
<dbReference type="AlphaFoldDB" id="C1DW62"/>
<dbReference type="InterPro" id="IPR000836">
    <property type="entry name" value="PRTase_dom"/>
</dbReference>
<keyword evidence="2" id="KW-0808">Transferase</keyword>
<evidence type="ECO:0000313" key="2">
    <source>
        <dbReference type="EMBL" id="ACN98607.1"/>
    </source>
</evidence>
<name>C1DW62_SULAA</name>
<evidence type="ECO:0000313" key="3">
    <source>
        <dbReference type="Proteomes" id="UP000001369"/>
    </source>
</evidence>
<organism evidence="2 3">
    <name type="scientific">Sulfurihydrogenibium azorense (strain DSM 15241 / OCM 825 / Az-Fu1)</name>
    <dbReference type="NCBI Taxonomy" id="204536"/>
    <lineage>
        <taxon>Bacteria</taxon>
        <taxon>Pseudomonadati</taxon>
        <taxon>Aquificota</taxon>
        <taxon>Aquificia</taxon>
        <taxon>Aquificales</taxon>
        <taxon>Hydrogenothermaceae</taxon>
        <taxon>Sulfurihydrogenibium</taxon>
    </lineage>
</organism>
<dbReference type="GO" id="GO:0016757">
    <property type="term" value="F:glycosyltransferase activity"/>
    <property type="evidence" value="ECO:0007669"/>
    <property type="project" value="UniProtKB-KW"/>
</dbReference>
<keyword evidence="3" id="KW-1185">Reference proteome</keyword>
<sequence>MRIFKDREEAGKLLGEFLKSFNFDKENSIILAIPRGGIPVAYQVSKALNIPFSLVIVKKLAPLSEPEAAFGAIAPDGTIYIDEHLMRYMGVSEEELEIVKEKALSEIKRRIKDFLKNKEPDVNGKDVIIVDDGIATGYTAMVAAMYVKKKGANNVYLAVPVCPADSISKVKKVFDDVFCLHPVETPFFAVGSYYQDFHQLTDEEMYKFEF</sequence>
<dbReference type="Gene3D" id="3.40.50.2020">
    <property type="match status" value="1"/>
</dbReference>
<dbReference type="SUPFAM" id="SSF53271">
    <property type="entry name" value="PRTase-like"/>
    <property type="match status" value="1"/>
</dbReference>
<dbReference type="InterPro" id="IPR029057">
    <property type="entry name" value="PRTase-like"/>
</dbReference>
<dbReference type="EMBL" id="CP001229">
    <property type="protein sequence ID" value="ACN98607.1"/>
    <property type="molecule type" value="Genomic_DNA"/>
</dbReference>
<dbReference type="Pfam" id="PF00156">
    <property type="entry name" value="Pribosyltran"/>
    <property type="match status" value="1"/>
</dbReference>
<gene>
    <name evidence="2" type="ordered locus">SULAZ_1382</name>
</gene>
<accession>C1DW62</accession>
<dbReference type="Gene3D" id="3.30.1310.20">
    <property type="entry name" value="PRTase-like"/>
    <property type="match status" value="1"/>
</dbReference>
<dbReference type="Proteomes" id="UP000001369">
    <property type="component" value="Chromosome"/>
</dbReference>